<sequence length="1115" mass="129175">METDNSSYSNDDIFAFLSYEFDYVDSNIILNVCHAFNWNLDRCKEHLTALQNPKNVTEMNVANHVDVVVESEELEHMDERDDNLNKIENELKIIGIDDGKNLDKQLNFAGVIKKNRKPNNLINSAPHVTQPIRNDATAEFRDLQELRKEIIHGLKVMVIMRGAPGCGKSYLARQIVDSTTCDKYCHHIFSSDDFFYDRRGNYNFSANRLDEVHESNRKRVEQHACSGWSPIIVDNTNIRIWEMRNYFEIAVRFGYLVKIVEPKTTWSHSAGKLSVKNSHGVSKETIERMMFNYEPTSVELAMENFRLVYTMSMPQYRQFPPMDQYTDQEGKLDALKPQRTANRHRFDQVPEIEQYNPIKEAFQYVDKSNEWTPFEESQNMYWSNTQPSQASKSQPKQKLVPKNMSDNKSNTNALNKIHSNDNDHIEKDTQTELQKHRKNCRNENNYFAQIREIYPSVSLDILWDLFQKCEGDADWTMDILLKDEARIADYDNSDGAANDFECSCDFENCPTSLSIAAISIGKTSTPFKRPPRERLPTNHEGKLVAKRMIEERFTIGDEHYSSHTRKIRNLRHGVLSPVTVTEPEPNDEDGACADEEELLEINLGMDLVCQLDSVFGVEAYQRDALADMKTNVFMPKSLASQLYALWMESMYNQHEEQRKKNIEEDAELARQLQSQKNYADDTQLSDKDIVDMEYVWAVYNEEIDGWSHRKPQNLAQQLSQDKLCDLFPNIDRDTLIDVLVAHNNKFSEAVNVLRETLGNEPVHELSDRSRQLYEGVRAEVEMTANESQHSRPVVSLEAKKLGTEEARFCALKDFEDSRNLAKRHAQLRGECYEKARDAIQRGNPAVALYYSQVANLHKSQIETFDHKAANCLMEAHELTQKNPDVLDLHYLHVNEASECLDLFLDKHISKLKSQPQAYKNIFVITGRGRHSVNGIASIKQKVKSRFRDRNLPWSEVNPGLLKVKIFVNSRLTDGLPKYSHRFTQKNRKSKKKVIRIVLSSVQIHFLKQVIICHNNQLGVKFCLQVHFKMSCDMRSASTSVQIINQNLSIIQRLIETGRESELNQLRMETEKLFRDTEGQLDNLVVSNDDRHLRSRKNRLLDEFVEAKTAYLKLRR</sequence>
<dbReference type="InterPro" id="IPR009060">
    <property type="entry name" value="UBA-like_sf"/>
</dbReference>
<accession>A0A9Q0RX88</accession>
<dbReference type="Gene3D" id="3.30.1370.110">
    <property type="match status" value="1"/>
</dbReference>
<dbReference type="PROSITE" id="PS50828">
    <property type="entry name" value="SMR"/>
    <property type="match status" value="1"/>
</dbReference>
<dbReference type="PANTHER" id="PTHR46535">
    <property type="entry name" value="NEDD4-BINDING PROTEIN 2"/>
    <property type="match status" value="1"/>
</dbReference>
<keyword evidence="4" id="KW-1185">Reference proteome</keyword>
<dbReference type="AlphaFoldDB" id="A0A9Q0RX88"/>
<dbReference type="PANTHER" id="PTHR46535:SF1">
    <property type="entry name" value="NEDD4-BINDING PROTEIN 2"/>
    <property type="match status" value="1"/>
</dbReference>
<name>A0A9Q0RX88_9DIPT</name>
<dbReference type="Pfam" id="PF13671">
    <property type="entry name" value="AAA_33"/>
    <property type="match status" value="1"/>
</dbReference>
<evidence type="ECO:0000259" key="2">
    <source>
        <dbReference type="PROSITE" id="PS50828"/>
    </source>
</evidence>
<organism evidence="3 4">
    <name type="scientific">Pseudolycoriella hygida</name>
    <dbReference type="NCBI Taxonomy" id="35572"/>
    <lineage>
        <taxon>Eukaryota</taxon>
        <taxon>Metazoa</taxon>
        <taxon>Ecdysozoa</taxon>
        <taxon>Arthropoda</taxon>
        <taxon>Hexapoda</taxon>
        <taxon>Insecta</taxon>
        <taxon>Pterygota</taxon>
        <taxon>Neoptera</taxon>
        <taxon>Endopterygota</taxon>
        <taxon>Diptera</taxon>
        <taxon>Nematocera</taxon>
        <taxon>Sciaroidea</taxon>
        <taxon>Sciaridae</taxon>
        <taxon>Pseudolycoriella</taxon>
    </lineage>
</organism>
<feature type="domain" description="Smr" evidence="2">
    <location>
        <begin position="886"/>
        <end position="966"/>
    </location>
</feature>
<dbReference type="GO" id="GO:0005634">
    <property type="term" value="C:nucleus"/>
    <property type="evidence" value="ECO:0007669"/>
    <property type="project" value="TreeGrafter"/>
</dbReference>
<dbReference type="GO" id="GO:0004519">
    <property type="term" value="F:endonuclease activity"/>
    <property type="evidence" value="ECO:0007669"/>
    <property type="project" value="TreeGrafter"/>
</dbReference>
<evidence type="ECO:0000256" key="1">
    <source>
        <dbReference type="SAM" id="MobiDB-lite"/>
    </source>
</evidence>
<dbReference type="OrthoDB" id="3231855at2759"/>
<dbReference type="CDD" id="cd14279">
    <property type="entry name" value="CUE"/>
    <property type="match status" value="2"/>
</dbReference>
<proteinExistence type="predicted"/>
<dbReference type="InterPro" id="IPR036063">
    <property type="entry name" value="Smr_dom_sf"/>
</dbReference>
<protein>
    <submittedName>
        <fullName evidence="3">NEDD4-binding protein 2-like 1</fullName>
    </submittedName>
</protein>
<dbReference type="SMART" id="SM00463">
    <property type="entry name" value="SMR"/>
    <property type="match status" value="1"/>
</dbReference>
<dbReference type="Gene3D" id="3.40.50.300">
    <property type="entry name" value="P-loop containing nucleotide triphosphate hydrolases"/>
    <property type="match status" value="1"/>
</dbReference>
<feature type="compositionally biased region" description="Polar residues" evidence="1">
    <location>
        <begin position="404"/>
        <end position="414"/>
    </location>
</feature>
<dbReference type="InterPro" id="IPR027417">
    <property type="entry name" value="P-loop_NTPase"/>
</dbReference>
<dbReference type="InterPro" id="IPR052772">
    <property type="entry name" value="Endo/PolyKinase_Domain-Protein"/>
</dbReference>
<feature type="compositionally biased region" description="Low complexity" evidence="1">
    <location>
        <begin position="386"/>
        <end position="398"/>
    </location>
</feature>
<dbReference type="Pfam" id="PF08590">
    <property type="entry name" value="DUF1771"/>
    <property type="match status" value="1"/>
</dbReference>
<feature type="region of interest" description="Disordered" evidence="1">
    <location>
        <begin position="383"/>
        <end position="421"/>
    </location>
</feature>
<dbReference type="InterPro" id="IPR002625">
    <property type="entry name" value="Smr_dom"/>
</dbReference>
<dbReference type="EMBL" id="WJQU01000004">
    <property type="protein sequence ID" value="KAJ6635678.1"/>
    <property type="molecule type" value="Genomic_DNA"/>
</dbReference>
<dbReference type="Proteomes" id="UP001151699">
    <property type="component" value="Chromosome C"/>
</dbReference>
<dbReference type="SUPFAM" id="SSF160443">
    <property type="entry name" value="SMR domain-like"/>
    <property type="match status" value="1"/>
</dbReference>
<evidence type="ECO:0000313" key="3">
    <source>
        <dbReference type="EMBL" id="KAJ6635678.1"/>
    </source>
</evidence>
<dbReference type="InterPro" id="IPR013899">
    <property type="entry name" value="DUF1771"/>
</dbReference>
<reference evidence="3" key="1">
    <citation type="submission" date="2022-07" db="EMBL/GenBank/DDBJ databases">
        <authorList>
            <person name="Trinca V."/>
            <person name="Uliana J.V.C."/>
            <person name="Torres T.T."/>
            <person name="Ward R.J."/>
            <person name="Monesi N."/>
        </authorList>
    </citation>
    <scope>NUCLEOTIDE SEQUENCE</scope>
    <source>
        <strain evidence="3">HSMRA1968</strain>
        <tissue evidence="3">Whole embryos</tissue>
    </source>
</reference>
<comment type="caution">
    <text evidence="3">The sequence shown here is derived from an EMBL/GenBank/DDBJ whole genome shotgun (WGS) entry which is preliminary data.</text>
</comment>
<dbReference type="SUPFAM" id="SSF52540">
    <property type="entry name" value="P-loop containing nucleoside triphosphate hydrolases"/>
    <property type="match status" value="1"/>
</dbReference>
<gene>
    <name evidence="3" type="primary">N4bp2l1_0</name>
    <name evidence="3" type="ORF">Bhyg_14264</name>
</gene>
<dbReference type="SUPFAM" id="SSF46934">
    <property type="entry name" value="UBA-like"/>
    <property type="match status" value="1"/>
</dbReference>
<dbReference type="SMART" id="SM01162">
    <property type="entry name" value="DUF1771"/>
    <property type="match status" value="1"/>
</dbReference>
<evidence type="ECO:0000313" key="4">
    <source>
        <dbReference type="Proteomes" id="UP001151699"/>
    </source>
</evidence>